<dbReference type="AlphaFoldDB" id="A0A5Q0CE49"/>
<dbReference type="Pfam" id="PF02518">
    <property type="entry name" value="HATPase_c"/>
    <property type="match status" value="1"/>
</dbReference>
<dbReference type="CDD" id="cd00082">
    <property type="entry name" value="HisKA"/>
    <property type="match status" value="1"/>
</dbReference>
<protein>
    <recommendedName>
        <fullName evidence="2">histidine kinase</fullName>
        <ecNumber evidence="2">2.7.13.3</ecNumber>
    </recommendedName>
</protein>
<dbReference type="Gene3D" id="3.30.565.10">
    <property type="entry name" value="Histidine kinase-like ATPase, C-terminal domain"/>
    <property type="match status" value="1"/>
</dbReference>
<dbReference type="InterPro" id="IPR036890">
    <property type="entry name" value="HATPase_C_sf"/>
</dbReference>
<proteinExistence type="predicted"/>
<dbReference type="InterPro" id="IPR003661">
    <property type="entry name" value="HisK_dim/P_dom"/>
</dbReference>
<dbReference type="PANTHER" id="PTHR43065:SF42">
    <property type="entry name" value="TWO-COMPONENT SENSOR PPRA"/>
    <property type="match status" value="1"/>
</dbReference>
<dbReference type="GO" id="GO:0000155">
    <property type="term" value="F:phosphorelay sensor kinase activity"/>
    <property type="evidence" value="ECO:0007669"/>
    <property type="project" value="InterPro"/>
</dbReference>
<evidence type="ECO:0000259" key="5">
    <source>
        <dbReference type="PROSITE" id="PS50109"/>
    </source>
</evidence>
<evidence type="ECO:0000313" key="7">
    <source>
        <dbReference type="Proteomes" id="UP000326881"/>
    </source>
</evidence>
<comment type="catalytic activity">
    <reaction evidence="1">
        <text>ATP + protein L-histidine = ADP + protein N-phospho-L-histidine.</text>
        <dbReference type="EC" id="2.7.13.3"/>
    </reaction>
</comment>
<feature type="transmembrane region" description="Helical" evidence="4">
    <location>
        <begin position="261"/>
        <end position="280"/>
    </location>
</feature>
<dbReference type="InterPro" id="IPR036097">
    <property type="entry name" value="HisK_dim/P_sf"/>
</dbReference>
<keyword evidence="4" id="KW-0812">Transmembrane</keyword>
<dbReference type="EMBL" id="CP043499">
    <property type="protein sequence ID" value="QFY63612.1"/>
    <property type="molecule type" value="Genomic_DNA"/>
</dbReference>
<dbReference type="Pfam" id="PF00512">
    <property type="entry name" value="HisKA"/>
    <property type="match status" value="1"/>
</dbReference>
<dbReference type="KEGG" id="rgr:FZ934_25585"/>
<organism evidence="6 7">
    <name type="scientific">Rhizobium grahamii</name>
    <dbReference type="NCBI Taxonomy" id="1120045"/>
    <lineage>
        <taxon>Bacteria</taxon>
        <taxon>Pseudomonadati</taxon>
        <taxon>Pseudomonadota</taxon>
        <taxon>Alphaproteobacteria</taxon>
        <taxon>Hyphomicrobiales</taxon>
        <taxon>Rhizobiaceae</taxon>
        <taxon>Rhizobium/Agrobacterium group</taxon>
        <taxon>Rhizobium</taxon>
    </lineage>
</organism>
<keyword evidence="3" id="KW-0597">Phosphoprotein</keyword>
<dbReference type="SUPFAM" id="SSF47384">
    <property type="entry name" value="Homodimeric domain of signal transducing histidine kinase"/>
    <property type="match status" value="1"/>
</dbReference>
<dbReference type="InterPro" id="IPR005467">
    <property type="entry name" value="His_kinase_dom"/>
</dbReference>
<dbReference type="Proteomes" id="UP000326881">
    <property type="component" value="Plasmid unnamed"/>
</dbReference>
<keyword evidence="6" id="KW-0418">Kinase</keyword>
<evidence type="ECO:0000256" key="1">
    <source>
        <dbReference type="ARBA" id="ARBA00000085"/>
    </source>
</evidence>
<keyword evidence="4" id="KW-1133">Transmembrane helix</keyword>
<dbReference type="OrthoDB" id="7533341at2"/>
<evidence type="ECO:0000313" key="6">
    <source>
        <dbReference type="EMBL" id="QFY63612.1"/>
    </source>
</evidence>
<dbReference type="PROSITE" id="PS50109">
    <property type="entry name" value="HIS_KIN"/>
    <property type="match status" value="1"/>
</dbReference>
<evidence type="ECO:0000256" key="4">
    <source>
        <dbReference type="SAM" id="Phobius"/>
    </source>
</evidence>
<keyword evidence="6" id="KW-0808">Transferase</keyword>
<dbReference type="SMART" id="SM00388">
    <property type="entry name" value="HisKA"/>
    <property type="match status" value="1"/>
</dbReference>
<dbReference type="InterPro" id="IPR045812">
    <property type="entry name" value="DAHL"/>
</dbReference>
<dbReference type="PANTHER" id="PTHR43065">
    <property type="entry name" value="SENSOR HISTIDINE KINASE"/>
    <property type="match status" value="1"/>
</dbReference>
<dbReference type="Pfam" id="PF19443">
    <property type="entry name" value="DAHL"/>
    <property type="match status" value="1"/>
</dbReference>
<feature type="transmembrane region" description="Helical" evidence="4">
    <location>
        <begin position="16"/>
        <end position="34"/>
    </location>
</feature>
<dbReference type="Gene3D" id="3.40.50.2300">
    <property type="match status" value="1"/>
</dbReference>
<dbReference type="SUPFAM" id="SSF55874">
    <property type="entry name" value="ATPase domain of HSP90 chaperone/DNA topoisomerase II/histidine kinase"/>
    <property type="match status" value="1"/>
</dbReference>
<dbReference type="PRINTS" id="PR00344">
    <property type="entry name" value="BCTRLSENSOR"/>
</dbReference>
<dbReference type="Gene3D" id="1.10.287.130">
    <property type="match status" value="1"/>
</dbReference>
<dbReference type="InterPro" id="IPR004358">
    <property type="entry name" value="Sig_transdc_His_kin-like_C"/>
</dbReference>
<dbReference type="EC" id="2.7.13.3" evidence="2"/>
<name>A0A5Q0CE49_9HYPH</name>
<keyword evidence="6" id="KW-0614">Plasmid</keyword>
<dbReference type="SMART" id="SM00387">
    <property type="entry name" value="HATPase_c"/>
    <property type="match status" value="1"/>
</dbReference>
<dbReference type="RefSeq" id="WP_153273569.1">
    <property type="nucleotide sequence ID" value="NZ_CP043499.1"/>
</dbReference>
<evidence type="ECO:0000256" key="2">
    <source>
        <dbReference type="ARBA" id="ARBA00012438"/>
    </source>
</evidence>
<feature type="domain" description="Histidine kinase" evidence="5">
    <location>
        <begin position="477"/>
        <end position="700"/>
    </location>
</feature>
<dbReference type="NCBIfam" id="NF010411">
    <property type="entry name" value="PRK13837.1"/>
    <property type="match status" value="1"/>
</dbReference>
<sequence>MEITPRPPRRRATVELWRIAVLVVGALCFALLALGRVPSRDTHEAILTSLRAIDVNHASLQRDVLQARAGLLRSYDPLVRSISGLRATVNRLRSVFPESGVENIAALNMELNALSGSIDRDEQLVERFRKDNTLLQTSLTAANQLLTELHESNDPAIKDAVGRSVDLGNLMMRFATEPNERLARAIQDKLSAMLRSDKAVDPSIVSYVAQARTILTALPAVDDTIQAIQASKTSYEAQILQKQYLDAYGLISVRSSWSRTLLGSISVFLCIYIGILVYRLRAQTQRLTQQLDLETLTADIKRRFAEDSDDVSACLIDSLAIVAEFFDARRYSFFVVDSRTKMILSSFGETNQSALAPLLQQHSEQISTATMKEQLHWDRFYYHNLQQSEILAFPEGAMSAGSVVAASIDADSVALMFLEHKDLRSKPGRDEVRLLGHAIITLAQCVKGQRERSERRQLEARLEHSQRLEALGTLAGGIAHEFNNTLGAIMGYGEMALHLNNRASRTRQYLQEIVSSGHRAKHIIDQILTFSRKRERVSRPFDLKEAIDDIVPLVQMSSPAGISVTATIADEMPAIVGNPLELQQAIMNLCMNAAQASGEEGHIRLTAERIEIAGDTPLSHDVLPRGRYIMINVTDNGSGIAPGLLRHVFEPFFTTKSKSGGTGLGLAAVHGYVTGMNGRIHVESTPAMGTTFKLYFPFTAEAPVPLAQFFDERTVPLGDGQVVALAQKDQNLRLMFEEKIAALGYEPVGFSNLAALRKWIADGDRHPDLIVFDLDIWQSPPDLEAVAQEYPFGSTLFLTDPARDGLDPRRFPSVPTLRKPVSANSLATTLSRLIEPKMVAIDSRSEG</sequence>
<geneLocation type="plasmid" evidence="6 7">
    <name>unnamed</name>
</geneLocation>
<dbReference type="InterPro" id="IPR003594">
    <property type="entry name" value="HATPase_dom"/>
</dbReference>
<keyword evidence="7" id="KW-1185">Reference proteome</keyword>
<gene>
    <name evidence="6" type="ORF">FZ934_25585</name>
</gene>
<keyword evidence="4" id="KW-0472">Membrane</keyword>
<accession>A0A5Q0CE49</accession>
<evidence type="ECO:0000256" key="3">
    <source>
        <dbReference type="ARBA" id="ARBA00022553"/>
    </source>
</evidence>
<reference evidence="6 7" key="1">
    <citation type="submission" date="2019-08" db="EMBL/GenBank/DDBJ databases">
        <title>Prosopis cineraria nodule microbiome.</title>
        <authorList>
            <person name="Ali R."/>
            <person name="Chaluvadi S.R."/>
            <person name="Wang X."/>
        </authorList>
    </citation>
    <scope>NUCLEOTIDE SEQUENCE [LARGE SCALE GENOMIC DNA]</scope>
    <source>
        <strain evidence="6 7">BG7</strain>
        <plasmid evidence="6 7">unnamed</plasmid>
    </source>
</reference>